<accession>A7SHT0</accession>
<evidence type="ECO:0000313" key="4">
    <source>
        <dbReference type="Proteomes" id="UP000001593"/>
    </source>
</evidence>
<dbReference type="STRING" id="45351.A7SHT0"/>
<organism evidence="3 4">
    <name type="scientific">Nematostella vectensis</name>
    <name type="common">Starlet sea anemone</name>
    <dbReference type="NCBI Taxonomy" id="45351"/>
    <lineage>
        <taxon>Eukaryota</taxon>
        <taxon>Metazoa</taxon>
        <taxon>Cnidaria</taxon>
        <taxon>Anthozoa</taxon>
        <taxon>Hexacorallia</taxon>
        <taxon>Actiniaria</taxon>
        <taxon>Edwardsiidae</taxon>
        <taxon>Nematostella</taxon>
    </lineage>
</organism>
<dbReference type="PANTHER" id="PTHR18952">
    <property type="entry name" value="CARBONIC ANHYDRASE"/>
    <property type="match status" value="1"/>
</dbReference>
<evidence type="ECO:0000256" key="1">
    <source>
        <dbReference type="ARBA" id="ARBA00010718"/>
    </source>
</evidence>
<dbReference type="Proteomes" id="UP000001593">
    <property type="component" value="Unassembled WGS sequence"/>
</dbReference>
<feature type="domain" description="Alpha-carbonic anhydrase" evidence="2">
    <location>
        <begin position="1"/>
        <end position="222"/>
    </location>
</feature>
<dbReference type="InterPro" id="IPR023561">
    <property type="entry name" value="Carbonic_anhydrase_a-class"/>
</dbReference>
<dbReference type="EMBL" id="DS469662">
    <property type="protein sequence ID" value="EDO36760.1"/>
    <property type="molecule type" value="Genomic_DNA"/>
</dbReference>
<dbReference type="eggNOG" id="KOG0382">
    <property type="taxonomic scope" value="Eukaryota"/>
</dbReference>
<dbReference type="PhylomeDB" id="A7SHT0"/>
<dbReference type="AlphaFoldDB" id="A7SHT0"/>
<dbReference type="SUPFAM" id="SSF51069">
    <property type="entry name" value="Carbonic anhydrase"/>
    <property type="match status" value="1"/>
</dbReference>
<dbReference type="InParanoid" id="A7SHT0"/>
<dbReference type="InterPro" id="IPR001148">
    <property type="entry name" value="CA_dom"/>
</dbReference>
<evidence type="ECO:0000313" key="3">
    <source>
        <dbReference type="EMBL" id="EDO36760.1"/>
    </source>
</evidence>
<dbReference type="GO" id="GO:0008270">
    <property type="term" value="F:zinc ion binding"/>
    <property type="evidence" value="ECO:0007669"/>
    <property type="project" value="InterPro"/>
</dbReference>
<reference evidence="3 4" key="1">
    <citation type="journal article" date="2007" name="Science">
        <title>Sea anemone genome reveals ancestral eumetazoan gene repertoire and genomic organization.</title>
        <authorList>
            <person name="Putnam N.H."/>
            <person name="Srivastava M."/>
            <person name="Hellsten U."/>
            <person name="Dirks B."/>
            <person name="Chapman J."/>
            <person name="Salamov A."/>
            <person name="Terry A."/>
            <person name="Shapiro H."/>
            <person name="Lindquist E."/>
            <person name="Kapitonov V.V."/>
            <person name="Jurka J."/>
            <person name="Genikhovich G."/>
            <person name="Grigoriev I.V."/>
            <person name="Lucas S.M."/>
            <person name="Steele R.E."/>
            <person name="Finnerty J.R."/>
            <person name="Technau U."/>
            <person name="Martindale M.Q."/>
            <person name="Rokhsar D.S."/>
        </authorList>
    </citation>
    <scope>NUCLEOTIDE SEQUENCE [LARGE SCALE GENOMIC DNA]</scope>
    <source>
        <strain evidence="4">CH2 X CH6</strain>
    </source>
</reference>
<gene>
    <name evidence="3" type="ORF">NEMVEDRAFT_v1g118835</name>
</gene>
<dbReference type="GO" id="GO:0004089">
    <property type="term" value="F:carbonate dehydratase activity"/>
    <property type="evidence" value="ECO:0007669"/>
    <property type="project" value="InterPro"/>
</dbReference>
<protein>
    <recommendedName>
        <fullName evidence="2">Alpha-carbonic anhydrase domain-containing protein</fullName>
    </recommendedName>
</protein>
<dbReference type="Gene3D" id="3.10.200.10">
    <property type="entry name" value="Alpha carbonic anhydrase"/>
    <property type="match status" value="1"/>
</dbReference>
<dbReference type="InterPro" id="IPR036398">
    <property type="entry name" value="CA_dom_sf"/>
</dbReference>
<sequence>GPDDWASAYPECKGLAQSPINIVTSKVTRVSRPFRYMKINFNNYNGGLACFLSNDGKTLDFKVRQGLDPHDRYQLETVRFHFGCNDWLGSEHAVDGRRHPGEIQMIFHNTKYSNVSDAADKSDGLLVVAAFMRKVSILRITTKKDYDKGAGKRCIPTPSFSDLIKGIYRGMLPYYSYKGSQTAPACHESVRWIIVKQPVDIYRDEVSPRKGKCGNRETWEMG</sequence>
<dbReference type="GO" id="GO:0016836">
    <property type="term" value="F:hydro-lyase activity"/>
    <property type="evidence" value="ECO:0000318"/>
    <property type="project" value="GO_Central"/>
</dbReference>
<dbReference type="SMART" id="SM01057">
    <property type="entry name" value="Carb_anhydrase"/>
    <property type="match status" value="1"/>
</dbReference>
<dbReference type="PROSITE" id="PS51144">
    <property type="entry name" value="ALPHA_CA_2"/>
    <property type="match status" value="1"/>
</dbReference>
<dbReference type="HOGENOM" id="CLU_1248082_0_0_1"/>
<keyword evidence="4" id="KW-1185">Reference proteome</keyword>
<dbReference type="OMA" id="RPPCHES"/>
<dbReference type="PANTHER" id="PTHR18952:SF208">
    <property type="entry name" value="CARBONIC ANHYDRASE XA-RELATED"/>
    <property type="match status" value="1"/>
</dbReference>
<dbReference type="CDD" id="cd00326">
    <property type="entry name" value="alpha_CA"/>
    <property type="match status" value="1"/>
</dbReference>
<dbReference type="Pfam" id="PF00194">
    <property type="entry name" value="Carb_anhydrase"/>
    <property type="match status" value="1"/>
</dbReference>
<evidence type="ECO:0000259" key="2">
    <source>
        <dbReference type="PROSITE" id="PS51144"/>
    </source>
</evidence>
<feature type="non-terminal residue" evidence="3">
    <location>
        <position position="1"/>
    </location>
</feature>
<name>A7SHT0_NEMVE</name>
<proteinExistence type="inferred from homology"/>
<comment type="similarity">
    <text evidence="1">Belongs to the alpha-carbonic anhydrase family.</text>
</comment>